<gene>
    <name evidence="1" type="ORF">N7U62_18700</name>
</gene>
<reference evidence="1 2" key="1">
    <citation type="submission" date="2022-10" db="EMBL/GenBank/DDBJ databases">
        <title>Comparative genomics and taxonomic characterization of three novel marine species of genus Reichenbachiella exhibiting antioxidant and polysaccharide degradation activities.</title>
        <authorList>
            <person name="Muhammad N."/>
            <person name="Lee Y.-J."/>
            <person name="Ko J."/>
            <person name="Kim S.-G."/>
        </authorList>
    </citation>
    <scope>NUCLEOTIDE SEQUENCE [LARGE SCALE GENOMIC DNA]</scope>
    <source>
        <strain evidence="1 2">ABR2-5</strain>
    </source>
</reference>
<organism evidence="1 2">
    <name type="scientific">Reichenbachiella ulvae</name>
    <dbReference type="NCBI Taxonomy" id="2980104"/>
    <lineage>
        <taxon>Bacteria</taxon>
        <taxon>Pseudomonadati</taxon>
        <taxon>Bacteroidota</taxon>
        <taxon>Cytophagia</taxon>
        <taxon>Cytophagales</taxon>
        <taxon>Reichenbachiellaceae</taxon>
        <taxon>Reichenbachiella</taxon>
    </lineage>
</organism>
<evidence type="ECO:0000313" key="2">
    <source>
        <dbReference type="Proteomes" id="UP001300692"/>
    </source>
</evidence>
<comment type="caution">
    <text evidence="1">The sequence shown here is derived from an EMBL/GenBank/DDBJ whole genome shotgun (WGS) entry which is preliminary data.</text>
</comment>
<name>A0ABT3CYU0_9BACT</name>
<dbReference type="Proteomes" id="UP001300692">
    <property type="component" value="Unassembled WGS sequence"/>
</dbReference>
<dbReference type="EMBL" id="JAOYOD010000001">
    <property type="protein sequence ID" value="MCV9388718.1"/>
    <property type="molecule type" value="Genomic_DNA"/>
</dbReference>
<sequence length="126" mass="13160">MATIHVTLVVDTAKLSSNPSDVAAACLLYDSGLDPDDTGASNFQINAHEGDTVIFHISAYDNQTAVALESITAKPGQSNLFSTPPSSPSWLGIAGTTDGTEAFNIQFSASGISYTLDPEIKVDPKI</sequence>
<protein>
    <recommendedName>
        <fullName evidence="3">Inclusion body protein</fullName>
    </recommendedName>
</protein>
<dbReference type="RefSeq" id="WP_264139613.1">
    <property type="nucleotide sequence ID" value="NZ_JAOYOD010000001.1"/>
</dbReference>
<proteinExistence type="predicted"/>
<keyword evidence="2" id="KW-1185">Reference proteome</keyword>
<accession>A0ABT3CYU0</accession>
<evidence type="ECO:0008006" key="3">
    <source>
        <dbReference type="Google" id="ProtNLM"/>
    </source>
</evidence>
<evidence type="ECO:0000313" key="1">
    <source>
        <dbReference type="EMBL" id="MCV9388718.1"/>
    </source>
</evidence>